<dbReference type="GO" id="GO:0043190">
    <property type="term" value="C:ATP-binding cassette (ABC) transporter complex"/>
    <property type="evidence" value="ECO:0007669"/>
    <property type="project" value="InterPro"/>
</dbReference>
<feature type="transmembrane region" description="Helical" evidence="7">
    <location>
        <begin position="238"/>
        <end position="260"/>
    </location>
</feature>
<sequence>MDPFAQPQQGPSWADFVAAWELFRDPVLSAGIAGLVLGFLAVYVVLRRMVFVSAAVTQGAGLGVALAFYAAIHLGIDIDPGLGAVATALLIAGLLVLDPGRLGLSRETVLGLAFALCGGGAVLVGARISQEAHDIQAILFGIGVMVAPEDLRAIEIAALALMLVHLWLFRGLCFASFDPVAARVQGLPVRVLDAVLLASLGIMIGVAARALGSLPVFALSTMPGAAAVLLGRGRLALTFALAAALGSAAGVGGYLLAFFWELPVGGAQTVLAVVIAIAAALALAAARALAGLMRRG</sequence>
<evidence type="ECO:0000313" key="9">
    <source>
        <dbReference type="Proteomes" id="UP000001880"/>
    </source>
</evidence>
<dbReference type="AlphaFoldDB" id="D0LZF8"/>
<feature type="transmembrane region" description="Helical" evidence="7">
    <location>
        <begin position="266"/>
        <end position="290"/>
    </location>
</feature>
<name>D0LZF8_HALO1</name>
<comment type="similarity">
    <text evidence="2 6">Belongs to the ABC-3 integral membrane protein family.</text>
</comment>
<dbReference type="InterPro" id="IPR001626">
    <property type="entry name" value="ABC_TroCD"/>
</dbReference>
<evidence type="ECO:0000256" key="1">
    <source>
        <dbReference type="ARBA" id="ARBA00004141"/>
    </source>
</evidence>
<dbReference type="OrthoDB" id="5380249at2"/>
<dbReference type="Proteomes" id="UP000001880">
    <property type="component" value="Chromosome"/>
</dbReference>
<feature type="transmembrane region" description="Helical" evidence="7">
    <location>
        <begin position="189"/>
        <end position="208"/>
    </location>
</feature>
<reference evidence="8 9" key="1">
    <citation type="journal article" date="2010" name="Stand. Genomic Sci.">
        <title>Complete genome sequence of Haliangium ochraceum type strain (SMP-2).</title>
        <authorList>
            <consortium name="US DOE Joint Genome Institute (JGI-PGF)"/>
            <person name="Ivanova N."/>
            <person name="Daum C."/>
            <person name="Lang E."/>
            <person name="Abt B."/>
            <person name="Kopitz M."/>
            <person name="Saunders E."/>
            <person name="Lapidus A."/>
            <person name="Lucas S."/>
            <person name="Glavina Del Rio T."/>
            <person name="Nolan M."/>
            <person name="Tice H."/>
            <person name="Copeland A."/>
            <person name="Cheng J.F."/>
            <person name="Chen F."/>
            <person name="Bruce D."/>
            <person name="Goodwin L."/>
            <person name="Pitluck S."/>
            <person name="Mavromatis K."/>
            <person name="Pati A."/>
            <person name="Mikhailova N."/>
            <person name="Chen A."/>
            <person name="Palaniappan K."/>
            <person name="Land M."/>
            <person name="Hauser L."/>
            <person name="Chang Y.J."/>
            <person name="Jeffries C.D."/>
            <person name="Detter J.C."/>
            <person name="Brettin T."/>
            <person name="Rohde M."/>
            <person name="Goker M."/>
            <person name="Bristow J."/>
            <person name="Markowitz V."/>
            <person name="Eisen J.A."/>
            <person name="Hugenholtz P."/>
            <person name="Kyrpides N.C."/>
            <person name="Klenk H.P."/>
        </authorList>
    </citation>
    <scope>NUCLEOTIDE SEQUENCE [LARGE SCALE GENOMIC DNA]</scope>
    <source>
        <strain evidence="9">DSM 14365 / CIP 107738 / JCM 11303 / AJ 13395 / SMP-2</strain>
    </source>
</reference>
<dbReference type="STRING" id="502025.Hoch_3921"/>
<keyword evidence="6" id="KW-0813">Transport</keyword>
<protein>
    <submittedName>
        <fullName evidence="8">ABC-3 protein</fullName>
    </submittedName>
</protein>
<evidence type="ECO:0000256" key="5">
    <source>
        <dbReference type="ARBA" id="ARBA00023136"/>
    </source>
</evidence>
<evidence type="ECO:0000256" key="6">
    <source>
        <dbReference type="RuleBase" id="RU003943"/>
    </source>
</evidence>
<evidence type="ECO:0000256" key="4">
    <source>
        <dbReference type="ARBA" id="ARBA00022989"/>
    </source>
</evidence>
<dbReference type="eggNOG" id="COG1108">
    <property type="taxonomic scope" value="Bacteria"/>
</dbReference>
<feature type="transmembrane region" description="Helical" evidence="7">
    <location>
        <begin position="51"/>
        <end position="72"/>
    </location>
</feature>
<dbReference type="SUPFAM" id="SSF81345">
    <property type="entry name" value="ABC transporter involved in vitamin B12 uptake, BtuC"/>
    <property type="match status" value="1"/>
</dbReference>
<evidence type="ECO:0000256" key="3">
    <source>
        <dbReference type="ARBA" id="ARBA00022692"/>
    </source>
</evidence>
<dbReference type="KEGG" id="hoh:Hoch_3921"/>
<comment type="subcellular location">
    <subcellularLocation>
        <location evidence="6">Cell membrane</location>
        <topology evidence="6">Multi-pass membrane protein</topology>
    </subcellularLocation>
    <subcellularLocation>
        <location evidence="1">Membrane</location>
        <topology evidence="1">Multi-pass membrane protein</topology>
    </subcellularLocation>
</comment>
<feature type="transmembrane region" description="Helical" evidence="7">
    <location>
        <begin position="156"/>
        <end position="177"/>
    </location>
</feature>
<dbReference type="PANTHER" id="PTHR30477:SF0">
    <property type="entry name" value="METAL TRANSPORT SYSTEM MEMBRANE PROTEIN TM_0125-RELATED"/>
    <property type="match status" value="1"/>
</dbReference>
<dbReference type="GO" id="GO:0010043">
    <property type="term" value="P:response to zinc ion"/>
    <property type="evidence" value="ECO:0007669"/>
    <property type="project" value="TreeGrafter"/>
</dbReference>
<keyword evidence="5 7" id="KW-0472">Membrane</keyword>
<dbReference type="Gene3D" id="1.10.3470.10">
    <property type="entry name" value="ABC transporter involved in vitamin B12 uptake, BtuC"/>
    <property type="match status" value="1"/>
</dbReference>
<dbReference type="HOGENOM" id="CLU_028808_4_3_7"/>
<keyword evidence="3 6" id="KW-0812">Transmembrane</keyword>
<proteinExistence type="inferred from homology"/>
<evidence type="ECO:0000256" key="2">
    <source>
        <dbReference type="ARBA" id="ARBA00008034"/>
    </source>
</evidence>
<organism evidence="8 9">
    <name type="scientific">Haliangium ochraceum (strain DSM 14365 / JCM 11303 / SMP-2)</name>
    <dbReference type="NCBI Taxonomy" id="502025"/>
    <lineage>
        <taxon>Bacteria</taxon>
        <taxon>Pseudomonadati</taxon>
        <taxon>Myxococcota</taxon>
        <taxon>Polyangia</taxon>
        <taxon>Haliangiales</taxon>
        <taxon>Kofleriaceae</taxon>
        <taxon>Haliangium</taxon>
    </lineage>
</organism>
<feature type="transmembrane region" description="Helical" evidence="7">
    <location>
        <begin position="109"/>
        <end position="128"/>
    </location>
</feature>
<gene>
    <name evidence="8" type="ordered locus">Hoch_3921</name>
</gene>
<feature type="transmembrane region" description="Helical" evidence="7">
    <location>
        <begin position="78"/>
        <end position="97"/>
    </location>
</feature>
<accession>D0LZF8</accession>
<evidence type="ECO:0000313" key="8">
    <source>
        <dbReference type="EMBL" id="ACY16420.1"/>
    </source>
</evidence>
<feature type="transmembrane region" description="Helical" evidence="7">
    <location>
        <begin position="214"/>
        <end position="231"/>
    </location>
</feature>
<dbReference type="EMBL" id="CP001804">
    <property type="protein sequence ID" value="ACY16420.1"/>
    <property type="molecule type" value="Genomic_DNA"/>
</dbReference>
<keyword evidence="4 7" id="KW-1133">Transmembrane helix</keyword>
<dbReference type="GO" id="GO:0055085">
    <property type="term" value="P:transmembrane transport"/>
    <property type="evidence" value="ECO:0007669"/>
    <property type="project" value="InterPro"/>
</dbReference>
<dbReference type="Pfam" id="PF00950">
    <property type="entry name" value="ABC-3"/>
    <property type="match status" value="1"/>
</dbReference>
<dbReference type="InterPro" id="IPR037294">
    <property type="entry name" value="ABC_BtuC-like"/>
</dbReference>
<evidence type="ECO:0000256" key="7">
    <source>
        <dbReference type="SAM" id="Phobius"/>
    </source>
</evidence>
<dbReference type="PANTHER" id="PTHR30477">
    <property type="entry name" value="ABC-TRANSPORTER METAL-BINDING PROTEIN"/>
    <property type="match status" value="1"/>
</dbReference>
<dbReference type="RefSeq" id="WP_012829019.1">
    <property type="nucleotide sequence ID" value="NC_013440.1"/>
</dbReference>
<feature type="transmembrane region" description="Helical" evidence="7">
    <location>
        <begin position="27"/>
        <end position="46"/>
    </location>
</feature>
<keyword evidence="9" id="KW-1185">Reference proteome</keyword>